<comment type="caution">
    <text evidence="1">The sequence shown here is derived from an EMBL/GenBank/DDBJ whole genome shotgun (WGS) entry which is preliminary data.</text>
</comment>
<dbReference type="PANTHER" id="PTHR36978:SF4">
    <property type="entry name" value="P-LOOP CONTAINING NUCLEOSIDE TRIPHOSPHATE HYDROLASE PROTEIN"/>
    <property type="match status" value="1"/>
</dbReference>
<sequence length="217" mass="24366">MRLIGAGYGRTGTMSLKAALELIGYGPSFHMIDLLRDPSLLPPWARAAAGERIDWQSALEGWGSSVDWPGCTYWEQHFETWPDAKVLLNVRDKEGWYRSCLTTIFEAKEMAARGELRGNTENAPEPEVMRMINDIIWNGTFHGRFLDKEYAFSVFDAHVADVTEKVPADQLLVFEVKQGWEPLCEFLEVPVPDVPFPRLNDTASFRAMLGMPAAAAA</sequence>
<dbReference type="Gene3D" id="3.40.50.300">
    <property type="entry name" value="P-loop containing nucleotide triphosphate hydrolases"/>
    <property type="match status" value="1"/>
</dbReference>
<evidence type="ECO:0008006" key="3">
    <source>
        <dbReference type="Google" id="ProtNLM"/>
    </source>
</evidence>
<dbReference type="RefSeq" id="WP_183340434.1">
    <property type="nucleotide sequence ID" value="NZ_JACHNU010000001.1"/>
</dbReference>
<dbReference type="SUPFAM" id="SSF52540">
    <property type="entry name" value="P-loop containing nucleoside triphosphate hydrolases"/>
    <property type="match status" value="1"/>
</dbReference>
<accession>A0A840IAE9</accession>
<dbReference type="EMBL" id="JACHNU010000001">
    <property type="protein sequence ID" value="MBB4661887.1"/>
    <property type="molecule type" value="Genomic_DNA"/>
</dbReference>
<keyword evidence="2" id="KW-1185">Reference proteome</keyword>
<evidence type="ECO:0000313" key="1">
    <source>
        <dbReference type="EMBL" id="MBB4661887.1"/>
    </source>
</evidence>
<organism evidence="1 2">
    <name type="scientific">Conexibacter arvalis</name>
    <dbReference type="NCBI Taxonomy" id="912552"/>
    <lineage>
        <taxon>Bacteria</taxon>
        <taxon>Bacillati</taxon>
        <taxon>Actinomycetota</taxon>
        <taxon>Thermoleophilia</taxon>
        <taxon>Solirubrobacterales</taxon>
        <taxon>Conexibacteraceae</taxon>
        <taxon>Conexibacter</taxon>
    </lineage>
</organism>
<proteinExistence type="predicted"/>
<dbReference type="Pfam" id="PF17784">
    <property type="entry name" value="Sulfotransfer_4"/>
    <property type="match status" value="1"/>
</dbReference>
<dbReference type="InterPro" id="IPR040632">
    <property type="entry name" value="Sulfotransfer_4"/>
</dbReference>
<reference evidence="1 2" key="1">
    <citation type="submission" date="2020-08" db="EMBL/GenBank/DDBJ databases">
        <title>Genomic Encyclopedia of Archaeal and Bacterial Type Strains, Phase II (KMG-II): from individual species to whole genera.</title>
        <authorList>
            <person name="Goeker M."/>
        </authorList>
    </citation>
    <scope>NUCLEOTIDE SEQUENCE [LARGE SCALE GENOMIC DNA]</scope>
    <source>
        <strain evidence="1 2">DSM 23288</strain>
    </source>
</reference>
<gene>
    <name evidence="1" type="ORF">BDZ31_001460</name>
</gene>
<protein>
    <recommendedName>
        <fullName evidence="3">Sulfotransferase family protein</fullName>
    </recommendedName>
</protein>
<dbReference type="Proteomes" id="UP000585272">
    <property type="component" value="Unassembled WGS sequence"/>
</dbReference>
<evidence type="ECO:0000313" key="2">
    <source>
        <dbReference type="Proteomes" id="UP000585272"/>
    </source>
</evidence>
<name>A0A840IAE9_9ACTN</name>
<dbReference type="AlphaFoldDB" id="A0A840IAE9"/>
<dbReference type="PANTHER" id="PTHR36978">
    <property type="entry name" value="P-LOOP CONTAINING NUCLEOTIDE TRIPHOSPHATE HYDROLASE"/>
    <property type="match status" value="1"/>
</dbReference>
<dbReference type="InterPro" id="IPR027417">
    <property type="entry name" value="P-loop_NTPase"/>
</dbReference>